<dbReference type="PANTHER" id="PTHR12176:SF79">
    <property type="entry name" value="METHYLTRANSFERASE TYPE 11 DOMAIN-CONTAINING PROTEIN"/>
    <property type="match status" value="1"/>
</dbReference>
<dbReference type="SUPFAM" id="SSF53335">
    <property type="entry name" value="S-adenosyl-L-methionine-dependent methyltransferases"/>
    <property type="match status" value="1"/>
</dbReference>
<evidence type="ECO:0000313" key="6">
    <source>
        <dbReference type="EMBL" id="CAI5739238.1"/>
    </source>
</evidence>
<evidence type="ECO:0000313" key="7">
    <source>
        <dbReference type="Proteomes" id="UP001162031"/>
    </source>
</evidence>
<protein>
    <recommendedName>
        <fullName evidence="8">Methyltransferase type 11 domain-containing protein</fullName>
    </recommendedName>
</protein>
<feature type="domain" description="Methyltransferase" evidence="4">
    <location>
        <begin position="265"/>
        <end position="396"/>
    </location>
</feature>
<evidence type="ECO:0000256" key="3">
    <source>
        <dbReference type="ARBA" id="ARBA00022679"/>
    </source>
</evidence>
<dbReference type="Pfam" id="PF25556">
    <property type="entry name" value="SET_TTL"/>
    <property type="match status" value="1"/>
</dbReference>
<keyword evidence="2" id="KW-0489">Methyltransferase</keyword>
<evidence type="ECO:0008006" key="8">
    <source>
        <dbReference type="Google" id="ProtNLM"/>
    </source>
</evidence>
<dbReference type="InterPro" id="IPR029063">
    <property type="entry name" value="SAM-dependent_MTases_sf"/>
</dbReference>
<proteinExistence type="inferred from homology"/>
<comment type="similarity">
    <text evidence="1">Belongs to the methyltransferase superfamily.</text>
</comment>
<dbReference type="InterPro" id="IPR057954">
    <property type="entry name" value="SET_TTL12"/>
</dbReference>
<evidence type="ECO:0000259" key="4">
    <source>
        <dbReference type="Pfam" id="PF13847"/>
    </source>
</evidence>
<dbReference type="AlphaFoldDB" id="A0AAV0USJ9"/>
<evidence type="ECO:0000256" key="1">
    <source>
        <dbReference type="ARBA" id="ARBA00008361"/>
    </source>
</evidence>
<keyword evidence="3" id="KW-0808">Transferase</keyword>
<organism evidence="6 7">
    <name type="scientific">Hyaloperonospora brassicae</name>
    <name type="common">Brassica downy mildew</name>
    <name type="synonym">Peronospora brassicae</name>
    <dbReference type="NCBI Taxonomy" id="162125"/>
    <lineage>
        <taxon>Eukaryota</taxon>
        <taxon>Sar</taxon>
        <taxon>Stramenopiles</taxon>
        <taxon>Oomycota</taxon>
        <taxon>Peronosporomycetes</taxon>
        <taxon>Peronosporales</taxon>
        <taxon>Peronosporaceae</taxon>
        <taxon>Hyaloperonospora</taxon>
    </lineage>
</organism>
<evidence type="ECO:0000256" key="2">
    <source>
        <dbReference type="ARBA" id="ARBA00022603"/>
    </source>
</evidence>
<dbReference type="EMBL" id="CANTFL010001414">
    <property type="protein sequence ID" value="CAI5739238.1"/>
    <property type="molecule type" value="Genomic_DNA"/>
</dbReference>
<dbReference type="InterPro" id="IPR051419">
    <property type="entry name" value="Lys/N-term_MeTrsfase_sf"/>
</dbReference>
<reference evidence="6" key="1">
    <citation type="submission" date="2022-12" db="EMBL/GenBank/DDBJ databases">
        <authorList>
            <person name="Webb A."/>
        </authorList>
    </citation>
    <scope>NUCLEOTIDE SEQUENCE</scope>
    <source>
        <strain evidence="6">Hp1</strain>
    </source>
</reference>
<dbReference type="GO" id="GO:0032259">
    <property type="term" value="P:methylation"/>
    <property type="evidence" value="ECO:0007669"/>
    <property type="project" value="UniProtKB-KW"/>
</dbReference>
<dbReference type="PANTHER" id="PTHR12176">
    <property type="entry name" value="SAM-DEPENDENT METHYLTRANSFERASE SUPERFAMILY PROTEIN"/>
    <property type="match status" value="1"/>
</dbReference>
<comment type="caution">
    <text evidence="6">The sequence shown here is derived from an EMBL/GenBank/DDBJ whole genome shotgun (WGS) entry which is preliminary data.</text>
</comment>
<name>A0AAV0USJ9_HYABA</name>
<accession>A0AAV0USJ9</accession>
<evidence type="ECO:0000259" key="5">
    <source>
        <dbReference type="Pfam" id="PF25556"/>
    </source>
</evidence>
<gene>
    <name evidence="6" type="ORF">HBR001_LOCUS7753</name>
</gene>
<dbReference type="InterPro" id="IPR025714">
    <property type="entry name" value="Methyltranfer_dom"/>
</dbReference>
<feature type="domain" description="Tubulin--tyrosine ligase-like protein 12 SET-like" evidence="5">
    <location>
        <begin position="81"/>
        <end position="223"/>
    </location>
</feature>
<dbReference type="Pfam" id="PF13847">
    <property type="entry name" value="Methyltransf_31"/>
    <property type="match status" value="1"/>
</dbReference>
<dbReference type="Gene3D" id="3.40.50.150">
    <property type="entry name" value="Vaccinia Virus protein VP39"/>
    <property type="match status" value="1"/>
</dbReference>
<sequence>MGTLSFETWCTLHSPQLTHYDVPRRLYRNVYDCVHGIEEGTHWMDISDSAAIARTQLGTFRRQSASHWKRQVMATVPLLQASTVLQVAHMWEFRSVLEAQAQLRQEEALRHEMTSLIGTVIEGEEREQEERDGKSEQEAHVEREVDAIVRRLHLLAFSVRLGASASEMMYYVLKAVGSSLREDTKESNLMVVPIFCIEQQKLFSIAWTTEDVVSGMELVRPCASKLSLMGLCKKSYWEARFETEEEFDWYCEYAHIRQLLASYLSKTARVLIVGTGTSRLPAEMALDGYTGVVAMDYAANVVAKMQTRSKENAWGVRFVEADLTRMQDWDSRSVDCVIDKGCLDAMLLRPETDGGETSWKQVALDSPDDLSDARSSMQQLARVLKPDGLLVLLTFGNPGNRVHMFDWVASDENDCMEWEILQCLEMTPSTSQPTFATRFFLFVAKKKHKQTRVH</sequence>
<keyword evidence="7" id="KW-1185">Reference proteome</keyword>
<dbReference type="CDD" id="cd02440">
    <property type="entry name" value="AdoMet_MTases"/>
    <property type="match status" value="1"/>
</dbReference>
<dbReference type="GO" id="GO:0008168">
    <property type="term" value="F:methyltransferase activity"/>
    <property type="evidence" value="ECO:0007669"/>
    <property type="project" value="UniProtKB-KW"/>
</dbReference>
<dbReference type="Proteomes" id="UP001162031">
    <property type="component" value="Unassembled WGS sequence"/>
</dbReference>